<dbReference type="SUPFAM" id="SSF52540">
    <property type="entry name" value="P-loop containing nucleoside triphosphate hydrolases"/>
    <property type="match status" value="1"/>
</dbReference>
<dbReference type="RefSeq" id="WP_380726406.1">
    <property type="nucleotide sequence ID" value="NZ_JBHTLK010000155.1"/>
</dbReference>
<reference evidence="2" key="1">
    <citation type="journal article" date="2019" name="Int. J. Syst. Evol. Microbiol.">
        <title>The Global Catalogue of Microorganisms (GCM) 10K type strain sequencing project: providing services to taxonomists for standard genome sequencing and annotation.</title>
        <authorList>
            <consortium name="The Broad Institute Genomics Platform"/>
            <consortium name="The Broad Institute Genome Sequencing Center for Infectious Disease"/>
            <person name="Wu L."/>
            <person name="Ma J."/>
        </authorList>
    </citation>
    <scope>NUCLEOTIDE SEQUENCE [LARGE SCALE GENOMIC DNA]</scope>
    <source>
        <strain evidence="2">CCUG 60214</strain>
    </source>
</reference>
<dbReference type="Gene3D" id="3.40.50.300">
    <property type="entry name" value="P-loop containing nucleotide triphosphate hydrolases"/>
    <property type="match status" value="1"/>
</dbReference>
<dbReference type="PANTHER" id="PTHR37816">
    <property type="entry name" value="YALI0E33011P"/>
    <property type="match status" value="1"/>
</dbReference>
<accession>A0ABW3R0G2</accession>
<dbReference type="InterPro" id="IPR052922">
    <property type="entry name" value="Cytidylate_Kinase-2"/>
</dbReference>
<sequence length="198" mass="23001">MPLLGPADELPHPPRRVLVAGTSGSGKSTMASLVARTLGLSYVEMDSLFHGPQWTPRPEFEDDVRRFVKRHAWATEWQYRAARPVLLAHADTLVWLDHPRHVVMRRVAVRTAVRRFRRQELWNGNVEPPLRTVFTDPEHLLRWAWKSHNRTAERVRAVLRGEHGDRLAVVRLRGQREVDQWRSGPLRRAAERGEESVR</sequence>
<dbReference type="Proteomes" id="UP001597168">
    <property type="component" value="Unassembled WGS sequence"/>
</dbReference>
<comment type="caution">
    <text evidence="1">The sequence shown here is derived from an EMBL/GenBank/DDBJ whole genome shotgun (WGS) entry which is preliminary data.</text>
</comment>
<proteinExistence type="predicted"/>
<keyword evidence="2" id="KW-1185">Reference proteome</keyword>
<evidence type="ECO:0000313" key="1">
    <source>
        <dbReference type="EMBL" id="MFD1150374.1"/>
    </source>
</evidence>
<dbReference type="InterPro" id="IPR027417">
    <property type="entry name" value="P-loop_NTPase"/>
</dbReference>
<organism evidence="1 2">
    <name type="scientific">Saccharothrix hoggarensis</name>
    <dbReference type="NCBI Taxonomy" id="913853"/>
    <lineage>
        <taxon>Bacteria</taxon>
        <taxon>Bacillati</taxon>
        <taxon>Actinomycetota</taxon>
        <taxon>Actinomycetes</taxon>
        <taxon>Pseudonocardiales</taxon>
        <taxon>Pseudonocardiaceae</taxon>
        <taxon>Saccharothrix</taxon>
    </lineage>
</organism>
<dbReference type="PANTHER" id="PTHR37816:SF1">
    <property type="entry name" value="TOXIN"/>
    <property type="match status" value="1"/>
</dbReference>
<dbReference type="EMBL" id="JBHTLK010000155">
    <property type="protein sequence ID" value="MFD1150374.1"/>
    <property type="molecule type" value="Genomic_DNA"/>
</dbReference>
<evidence type="ECO:0000313" key="2">
    <source>
        <dbReference type="Proteomes" id="UP001597168"/>
    </source>
</evidence>
<gene>
    <name evidence="1" type="ORF">ACFQ3T_24840</name>
</gene>
<protein>
    <submittedName>
        <fullName evidence="1">AAA family ATPase</fullName>
    </submittedName>
</protein>
<name>A0ABW3R0G2_9PSEU</name>